<keyword evidence="3 8" id="KW-0004">4Fe-4S</keyword>
<protein>
    <recommendedName>
        <fullName evidence="8">Ferredoxin</fullName>
    </recommendedName>
</protein>
<dbReference type="AlphaFoldDB" id="A0A135YQZ2"/>
<sequence length="60" mass="6081">MEDLEMAYVIKDSCIACGACAAECPVSCISDGDIYSIDASACIDCGSCAGVCPVDAPQPE</sequence>
<dbReference type="Proteomes" id="UP000070326">
    <property type="component" value="Unassembled WGS sequence"/>
</dbReference>
<evidence type="ECO:0000256" key="5">
    <source>
        <dbReference type="ARBA" id="ARBA00022982"/>
    </source>
</evidence>
<comment type="function">
    <text evidence="8">Ferredoxins are iron-sulfur proteins that transfer electrons in a wide variety of metabolic reactions.</text>
</comment>
<dbReference type="InterPro" id="IPR017900">
    <property type="entry name" value="4Fe4S_Fe_S_CS"/>
</dbReference>
<dbReference type="eggNOG" id="COG2221">
    <property type="taxonomic scope" value="Bacteria"/>
</dbReference>
<proteinExistence type="predicted"/>
<evidence type="ECO:0000259" key="9">
    <source>
        <dbReference type="PROSITE" id="PS51379"/>
    </source>
</evidence>
<keyword evidence="6 8" id="KW-0408">Iron</keyword>
<evidence type="ECO:0000313" key="11">
    <source>
        <dbReference type="Proteomes" id="UP000070326"/>
    </source>
</evidence>
<evidence type="ECO:0000256" key="6">
    <source>
        <dbReference type="ARBA" id="ARBA00023004"/>
    </source>
</evidence>
<keyword evidence="2 8" id="KW-0813">Transport</keyword>
<dbReference type="GO" id="GO:0051539">
    <property type="term" value="F:4 iron, 4 sulfur cluster binding"/>
    <property type="evidence" value="ECO:0007669"/>
    <property type="project" value="UniProtKB-UniRule"/>
</dbReference>
<gene>
    <name evidence="10" type="ORF">HMPREF3195_01266</name>
</gene>
<dbReference type="STRING" id="1261.HMPREF3195_01266"/>
<organism evidence="10 11">
    <name type="scientific">Peptostreptococcus anaerobius</name>
    <dbReference type="NCBI Taxonomy" id="1261"/>
    <lineage>
        <taxon>Bacteria</taxon>
        <taxon>Bacillati</taxon>
        <taxon>Bacillota</taxon>
        <taxon>Clostridia</taxon>
        <taxon>Peptostreptococcales</taxon>
        <taxon>Peptostreptococcaceae</taxon>
        <taxon>Peptostreptococcus</taxon>
    </lineage>
</organism>
<evidence type="ECO:0000313" key="10">
    <source>
        <dbReference type="EMBL" id="KXI11773.1"/>
    </source>
</evidence>
<evidence type="ECO:0000256" key="2">
    <source>
        <dbReference type="ARBA" id="ARBA00022448"/>
    </source>
</evidence>
<comment type="caution">
    <text evidence="10">The sequence shown here is derived from an EMBL/GenBank/DDBJ whole genome shotgun (WGS) entry which is preliminary data.</text>
</comment>
<reference evidence="10 11" key="1">
    <citation type="submission" date="2016-02" db="EMBL/GenBank/DDBJ databases">
        <authorList>
            <person name="Wen L."/>
            <person name="He K."/>
            <person name="Yang H."/>
        </authorList>
    </citation>
    <scope>NUCLEOTIDE SEQUENCE [LARGE SCALE GENOMIC DNA]</scope>
    <source>
        <strain evidence="10 11">MJR8628A</strain>
    </source>
</reference>
<name>A0A135YQZ2_9FIRM</name>
<dbReference type="InterPro" id="IPR017896">
    <property type="entry name" value="4Fe4S_Fe-S-bd"/>
</dbReference>
<keyword evidence="4 8" id="KW-0479">Metal-binding</keyword>
<dbReference type="PROSITE" id="PS00198">
    <property type="entry name" value="4FE4S_FER_1"/>
    <property type="match status" value="1"/>
</dbReference>
<dbReference type="Pfam" id="PF00037">
    <property type="entry name" value="Fer4"/>
    <property type="match status" value="2"/>
</dbReference>
<dbReference type="GO" id="GO:0009055">
    <property type="term" value="F:electron transfer activity"/>
    <property type="evidence" value="ECO:0007669"/>
    <property type="project" value="UniProtKB-UniRule"/>
</dbReference>
<dbReference type="PRINTS" id="PR00354">
    <property type="entry name" value="7FE8SFRDOXIN"/>
</dbReference>
<evidence type="ECO:0000256" key="7">
    <source>
        <dbReference type="ARBA" id="ARBA00023014"/>
    </source>
</evidence>
<feature type="domain" description="4Fe-4S ferredoxin-type" evidence="9">
    <location>
        <begin position="5"/>
        <end position="30"/>
    </location>
</feature>
<comment type="cofactor">
    <cofactor evidence="1 8">
        <name>[4Fe-4S] cluster</name>
        <dbReference type="ChEBI" id="CHEBI:49883"/>
    </cofactor>
</comment>
<feature type="domain" description="4Fe-4S ferredoxin-type" evidence="9">
    <location>
        <begin position="33"/>
        <end position="60"/>
    </location>
</feature>
<dbReference type="Gene3D" id="3.30.70.20">
    <property type="match status" value="1"/>
</dbReference>
<evidence type="ECO:0000256" key="1">
    <source>
        <dbReference type="ARBA" id="ARBA00001966"/>
    </source>
</evidence>
<accession>A0A135YQZ2</accession>
<dbReference type="SUPFAM" id="SSF54862">
    <property type="entry name" value="4Fe-4S ferredoxins"/>
    <property type="match status" value="1"/>
</dbReference>
<dbReference type="EMBL" id="LSQZ01000064">
    <property type="protein sequence ID" value="KXI11773.1"/>
    <property type="molecule type" value="Genomic_DNA"/>
</dbReference>
<dbReference type="InterPro" id="IPR000813">
    <property type="entry name" value="7Fe_ferredoxin"/>
</dbReference>
<dbReference type="PATRIC" id="fig|1261.3.peg.1783"/>
<evidence type="ECO:0000256" key="4">
    <source>
        <dbReference type="ARBA" id="ARBA00022723"/>
    </source>
</evidence>
<dbReference type="PROSITE" id="PS51379">
    <property type="entry name" value="4FE4S_FER_2"/>
    <property type="match status" value="2"/>
</dbReference>
<evidence type="ECO:0000256" key="8">
    <source>
        <dbReference type="RuleBase" id="RU365098"/>
    </source>
</evidence>
<dbReference type="GO" id="GO:0046872">
    <property type="term" value="F:metal ion binding"/>
    <property type="evidence" value="ECO:0007669"/>
    <property type="project" value="UniProtKB-UniRule"/>
</dbReference>
<keyword evidence="7 8" id="KW-0411">Iron-sulfur</keyword>
<evidence type="ECO:0000256" key="3">
    <source>
        <dbReference type="ARBA" id="ARBA00022485"/>
    </source>
</evidence>
<keyword evidence="5 8" id="KW-0249">Electron transport</keyword>